<dbReference type="PROSITE" id="PS51802">
    <property type="entry name" value="ZF_CCHHC"/>
    <property type="match status" value="1"/>
</dbReference>
<feature type="region of interest" description="Disordered" evidence="9">
    <location>
        <begin position="1"/>
        <end position="143"/>
    </location>
</feature>
<dbReference type="PROSITE" id="PS50105">
    <property type="entry name" value="SAM_DOMAIN"/>
    <property type="match status" value="1"/>
</dbReference>
<feature type="domain" description="SAM" evidence="10">
    <location>
        <begin position="193"/>
        <end position="257"/>
    </location>
</feature>
<keyword evidence="12" id="KW-1185">Reference proteome</keyword>
<comment type="subcellular location">
    <subcellularLocation>
        <location evidence="1">Nucleus</location>
    </subcellularLocation>
</comment>
<gene>
    <name evidence="11" type="ORF">J437_LFUL016966</name>
</gene>
<dbReference type="GO" id="GO:0006325">
    <property type="term" value="P:chromatin organization"/>
    <property type="evidence" value="ECO:0007669"/>
    <property type="project" value="UniProtKB-KW"/>
</dbReference>
<comment type="caution">
    <text evidence="11">The sequence shown here is derived from an EMBL/GenBank/DDBJ whole genome shotgun (WGS) entry which is preliminary data.</text>
</comment>
<accession>A0A8K0KJJ8</accession>
<dbReference type="InterPro" id="IPR036060">
    <property type="entry name" value="Znf_C2H2C_sf"/>
</dbReference>
<feature type="compositionally biased region" description="Basic and acidic residues" evidence="9">
    <location>
        <begin position="131"/>
        <end position="143"/>
    </location>
</feature>
<dbReference type="InterPro" id="IPR050548">
    <property type="entry name" value="PcG_chromatin_remod_factors"/>
</dbReference>
<dbReference type="InterPro" id="IPR013761">
    <property type="entry name" value="SAM/pointed_sf"/>
</dbReference>
<keyword evidence="5" id="KW-0156">Chromatin regulator</keyword>
<dbReference type="GO" id="GO:0045892">
    <property type="term" value="P:negative regulation of DNA-templated transcription"/>
    <property type="evidence" value="ECO:0007669"/>
    <property type="project" value="TreeGrafter"/>
</dbReference>
<dbReference type="SMART" id="SM00454">
    <property type="entry name" value="SAM"/>
    <property type="match status" value="1"/>
</dbReference>
<evidence type="ECO:0000256" key="5">
    <source>
        <dbReference type="ARBA" id="ARBA00022853"/>
    </source>
</evidence>
<evidence type="ECO:0000313" key="11">
    <source>
        <dbReference type="EMBL" id="KAG8236439.1"/>
    </source>
</evidence>
<evidence type="ECO:0000256" key="8">
    <source>
        <dbReference type="ARBA" id="ARBA00023242"/>
    </source>
</evidence>
<dbReference type="SUPFAM" id="SSF103637">
    <property type="entry name" value="CCHHC domain"/>
    <property type="match status" value="1"/>
</dbReference>
<evidence type="ECO:0000256" key="2">
    <source>
        <dbReference type="ARBA" id="ARBA00022723"/>
    </source>
</evidence>
<dbReference type="Gene3D" id="4.10.320.30">
    <property type="match status" value="1"/>
</dbReference>
<dbReference type="PANTHER" id="PTHR12247:SF131">
    <property type="entry name" value="LD05287P"/>
    <property type="match status" value="1"/>
</dbReference>
<dbReference type="InterPro" id="IPR001660">
    <property type="entry name" value="SAM"/>
</dbReference>
<sequence>MWPRMPDACPTPGCRGLGNSRGAPYAGHMSPSACPLTSKVLPPLPDRLDPSVKPPPPKIKRSESPPASSEWEGAPESRPAKPRIIGAVTQNPPARQQPSGLPPPPPLRLGPAHLPGYGRGIGRGTASRAVPRHDGPTAAEARDVRRDVHRSVFSPGYMPNPDRVTPLCWDRHSRLLYPYVNGDTLPGREASRWTRDEVVKFVENIPGCKERAKVFRDEQIDGEAFLLLNQNDIVTLLGFKLGPAIKVYNSIVLLRQRLTT</sequence>
<dbReference type="InterPro" id="IPR002515">
    <property type="entry name" value="Znf_C2H2C"/>
</dbReference>
<evidence type="ECO:0000313" key="12">
    <source>
        <dbReference type="Proteomes" id="UP000792457"/>
    </source>
</evidence>
<keyword evidence="3" id="KW-0863">Zinc-finger</keyword>
<evidence type="ECO:0000256" key="6">
    <source>
        <dbReference type="ARBA" id="ARBA00023015"/>
    </source>
</evidence>
<dbReference type="EMBL" id="KZ309025">
    <property type="protein sequence ID" value="KAG8236439.1"/>
    <property type="molecule type" value="Genomic_DNA"/>
</dbReference>
<name>A0A8K0KJJ8_LADFU</name>
<reference evidence="11" key="2">
    <citation type="submission" date="2017-10" db="EMBL/GenBank/DDBJ databases">
        <title>Ladona fulva Genome sequencing and assembly.</title>
        <authorList>
            <person name="Murali S."/>
            <person name="Richards S."/>
            <person name="Bandaranaike D."/>
            <person name="Bellair M."/>
            <person name="Blankenburg K."/>
            <person name="Chao H."/>
            <person name="Dinh H."/>
            <person name="Doddapaneni H."/>
            <person name="Dugan-Rocha S."/>
            <person name="Elkadiri S."/>
            <person name="Gnanaolivu R."/>
            <person name="Hernandez B."/>
            <person name="Skinner E."/>
            <person name="Javaid M."/>
            <person name="Lee S."/>
            <person name="Li M."/>
            <person name="Ming W."/>
            <person name="Munidasa M."/>
            <person name="Muniz J."/>
            <person name="Nguyen L."/>
            <person name="Hughes D."/>
            <person name="Osuji N."/>
            <person name="Pu L.-L."/>
            <person name="Puazo M."/>
            <person name="Qu C."/>
            <person name="Quiroz J."/>
            <person name="Raj R."/>
            <person name="Weissenberger G."/>
            <person name="Xin Y."/>
            <person name="Zou X."/>
            <person name="Han Y."/>
            <person name="Worley K."/>
            <person name="Muzny D."/>
            <person name="Gibbs R."/>
        </authorList>
    </citation>
    <scope>NUCLEOTIDE SEQUENCE</scope>
    <source>
        <strain evidence="11">Sampled in the wild</strain>
    </source>
</reference>
<evidence type="ECO:0000256" key="4">
    <source>
        <dbReference type="ARBA" id="ARBA00022833"/>
    </source>
</evidence>
<dbReference type="Proteomes" id="UP000792457">
    <property type="component" value="Unassembled WGS sequence"/>
</dbReference>
<evidence type="ECO:0000256" key="7">
    <source>
        <dbReference type="ARBA" id="ARBA00023163"/>
    </source>
</evidence>
<dbReference type="AlphaFoldDB" id="A0A8K0KJJ8"/>
<evidence type="ECO:0000259" key="10">
    <source>
        <dbReference type="PROSITE" id="PS50105"/>
    </source>
</evidence>
<protein>
    <recommendedName>
        <fullName evidence="10">SAM domain-containing protein</fullName>
    </recommendedName>
</protein>
<evidence type="ECO:0000256" key="3">
    <source>
        <dbReference type="ARBA" id="ARBA00022771"/>
    </source>
</evidence>
<keyword evidence="2" id="KW-0479">Metal-binding</keyword>
<keyword evidence="8" id="KW-0539">Nucleus</keyword>
<dbReference type="GO" id="GO:0042393">
    <property type="term" value="F:histone binding"/>
    <property type="evidence" value="ECO:0007669"/>
    <property type="project" value="TreeGrafter"/>
</dbReference>
<dbReference type="Gene3D" id="1.10.150.50">
    <property type="entry name" value="Transcription Factor, Ets-1"/>
    <property type="match status" value="1"/>
</dbReference>
<proteinExistence type="predicted"/>
<keyword evidence="6" id="KW-0805">Transcription regulation</keyword>
<reference evidence="11" key="1">
    <citation type="submission" date="2013-04" db="EMBL/GenBank/DDBJ databases">
        <authorList>
            <person name="Qu J."/>
            <person name="Murali S.C."/>
            <person name="Bandaranaike D."/>
            <person name="Bellair M."/>
            <person name="Blankenburg K."/>
            <person name="Chao H."/>
            <person name="Dinh H."/>
            <person name="Doddapaneni H."/>
            <person name="Downs B."/>
            <person name="Dugan-Rocha S."/>
            <person name="Elkadiri S."/>
            <person name="Gnanaolivu R.D."/>
            <person name="Hernandez B."/>
            <person name="Javaid M."/>
            <person name="Jayaseelan J.C."/>
            <person name="Lee S."/>
            <person name="Li M."/>
            <person name="Ming W."/>
            <person name="Munidasa M."/>
            <person name="Muniz J."/>
            <person name="Nguyen L."/>
            <person name="Ongeri F."/>
            <person name="Osuji N."/>
            <person name="Pu L.-L."/>
            <person name="Puazo M."/>
            <person name="Qu C."/>
            <person name="Quiroz J."/>
            <person name="Raj R."/>
            <person name="Weissenberger G."/>
            <person name="Xin Y."/>
            <person name="Zou X."/>
            <person name="Han Y."/>
            <person name="Richards S."/>
            <person name="Worley K."/>
            <person name="Muzny D."/>
            <person name="Gibbs R."/>
        </authorList>
    </citation>
    <scope>NUCLEOTIDE SEQUENCE</scope>
    <source>
        <strain evidence="11">Sampled in the wild</strain>
    </source>
</reference>
<organism evidence="11 12">
    <name type="scientific">Ladona fulva</name>
    <name type="common">Scarce chaser dragonfly</name>
    <name type="synonym">Libellula fulva</name>
    <dbReference type="NCBI Taxonomy" id="123851"/>
    <lineage>
        <taxon>Eukaryota</taxon>
        <taxon>Metazoa</taxon>
        <taxon>Ecdysozoa</taxon>
        <taxon>Arthropoda</taxon>
        <taxon>Hexapoda</taxon>
        <taxon>Insecta</taxon>
        <taxon>Pterygota</taxon>
        <taxon>Palaeoptera</taxon>
        <taxon>Odonata</taxon>
        <taxon>Epiprocta</taxon>
        <taxon>Anisoptera</taxon>
        <taxon>Libelluloidea</taxon>
        <taxon>Libellulidae</taxon>
        <taxon>Ladona</taxon>
    </lineage>
</organism>
<evidence type="ECO:0000256" key="9">
    <source>
        <dbReference type="SAM" id="MobiDB-lite"/>
    </source>
</evidence>
<dbReference type="PANTHER" id="PTHR12247">
    <property type="entry name" value="POLYCOMB GROUP PROTEIN"/>
    <property type="match status" value="1"/>
</dbReference>
<dbReference type="GO" id="GO:0008270">
    <property type="term" value="F:zinc ion binding"/>
    <property type="evidence" value="ECO:0007669"/>
    <property type="project" value="UniProtKB-KW"/>
</dbReference>
<keyword evidence="4" id="KW-0862">Zinc</keyword>
<dbReference type="GO" id="GO:0005634">
    <property type="term" value="C:nucleus"/>
    <property type="evidence" value="ECO:0007669"/>
    <property type="project" value="UniProtKB-SubCell"/>
</dbReference>
<dbReference type="GO" id="GO:0003682">
    <property type="term" value="F:chromatin binding"/>
    <property type="evidence" value="ECO:0007669"/>
    <property type="project" value="TreeGrafter"/>
</dbReference>
<dbReference type="CDD" id="cd09582">
    <property type="entry name" value="SAM_Scm-like-3MBT3_4"/>
    <property type="match status" value="1"/>
</dbReference>
<dbReference type="SUPFAM" id="SSF47769">
    <property type="entry name" value="SAM/Pointed domain"/>
    <property type="match status" value="1"/>
</dbReference>
<keyword evidence="7" id="KW-0804">Transcription</keyword>
<evidence type="ECO:0000256" key="1">
    <source>
        <dbReference type="ARBA" id="ARBA00004123"/>
    </source>
</evidence>
<dbReference type="OrthoDB" id="10004495at2759"/>